<accession>R7Q5M4</accession>
<dbReference type="Proteomes" id="UP000012073">
    <property type="component" value="Unassembled WGS sequence"/>
</dbReference>
<sequence>MWNLEDHRAVVPPVELQHVRDVVYACREYAAASPSAVGFGLYAYHAHDEQNLTPLNIMYVSPAVARDRAKFLKNGGGVISGWYVVVQPPMPFLVKITMVNGRRPEIPQKDSFLAFLHVDEHNANYHYRLHYTFSRFTETTAKMILKKREEVEPGVFNFCGQRFSFDRAPTTEQDDGKGAHSFAGSIRLQVQVGKIKALPVSSSFLNWRATKEKEDRKVHAKTAAKEGKSVSVSASGPTETKICHRDEMPKDYVGDREDLPEATIVLHVRERNWMWSRSLVDDDGEPMTFAKYDEFIKSDEAEKKSQKRRADSVILVSETKKKTKRSCARANDTTETIDLT</sequence>
<name>R7Q5M4_CHOCR</name>
<dbReference type="EMBL" id="HG001635">
    <property type="protein sequence ID" value="CDF33133.1"/>
    <property type="molecule type" value="Genomic_DNA"/>
</dbReference>
<organism evidence="2 3">
    <name type="scientific">Chondrus crispus</name>
    <name type="common">Carrageen Irish moss</name>
    <name type="synonym">Polymorpha crispa</name>
    <dbReference type="NCBI Taxonomy" id="2769"/>
    <lineage>
        <taxon>Eukaryota</taxon>
        <taxon>Rhodophyta</taxon>
        <taxon>Florideophyceae</taxon>
        <taxon>Rhodymeniophycidae</taxon>
        <taxon>Gigartinales</taxon>
        <taxon>Gigartinaceae</taxon>
        <taxon>Chondrus</taxon>
    </lineage>
</organism>
<feature type="compositionally biased region" description="Polar residues" evidence="1">
    <location>
        <begin position="331"/>
        <end position="340"/>
    </location>
</feature>
<dbReference type="KEGG" id="ccp:CHC_T00009051001"/>
<dbReference type="RefSeq" id="XP_005712936.1">
    <property type="nucleotide sequence ID" value="XM_005712879.1"/>
</dbReference>
<evidence type="ECO:0000256" key="1">
    <source>
        <dbReference type="SAM" id="MobiDB-lite"/>
    </source>
</evidence>
<feature type="region of interest" description="Disordered" evidence="1">
    <location>
        <begin position="320"/>
        <end position="340"/>
    </location>
</feature>
<reference evidence="3" key="1">
    <citation type="journal article" date="2013" name="Proc. Natl. Acad. Sci. U.S.A.">
        <title>Genome structure and metabolic features in the red seaweed Chondrus crispus shed light on evolution of the Archaeplastida.</title>
        <authorList>
            <person name="Collen J."/>
            <person name="Porcel B."/>
            <person name="Carre W."/>
            <person name="Ball S.G."/>
            <person name="Chaparro C."/>
            <person name="Tonon T."/>
            <person name="Barbeyron T."/>
            <person name="Michel G."/>
            <person name="Noel B."/>
            <person name="Valentin K."/>
            <person name="Elias M."/>
            <person name="Artiguenave F."/>
            <person name="Arun A."/>
            <person name="Aury J.M."/>
            <person name="Barbosa-Neto J.F."/>
            <person name="Bothwell J.H."/>
            <person name="Bouget F.Y."/>
            <person name="Brillet L."/>
            <person name="Cabello-Hurtado F."/>
            <person name="Capella-Gutierrez S."/>
            <person name="Charrier B."/>
            <person name="Cladiere L."/>
            <person name="Cock J.M."/>
            <person name="Coelho S.M."/>
            <person name="Colleoni C."/>
            <person name="Czjzek M."/>
            <person name="Da Silva C."/>
            <person name="Delage L."/>
            <person name="Denoeud F."/>
            <person name="Deschamps P."/>
            <person name="Dittami S.M."/>
            <person name="Gabaldon T."/>
            <person name="Gachon C.M."/>
            <person name="Groisillier A."/>
            <person name="Herve C."/>
            <person name="Jabbari K."/>
            <person name="Katinka M."/>
            <person name="Kloareg B."/>
            <person name="Kowalczyk N."/>
            <person name="Labadie K."/>
            <person name="Leblanc C."/>
            <person name="Lopez P.J."/>
            <person name="McLachlan D.H."/>
            <person name="Meslet-Cladiere L."/>
            <person name="Moustafa A."/>
            <person name="Nehr Z."/>
            <person name="Nyvall Collen P."/>
            <person name="Panaud O."/>
            <person name="Partensky F."/>
            <person name="Poulain J."/>
            <person name="Rensing S.A."/>
            <person name="Rousvoal S."/>
            <person name="Samson G."/>
            <person name="Symeonidi A."/>
            <person name="Weissenbach J."/>
            <person name="Zambounis A."/>
            <person name="Wincker P."/>
            <person name="Boyen C."/>
        </authorList>
    </citation>
    <scope>NUCLEOTIDE SEQUENCE [LARGE SCALE GENOMIC DNA]</scope>
    <source>
        <strain evidence="3">cv. Stackhouse</strain>
    </source>
</reference>
<proteinExistence type="predicted"/>
<keyword evidence="3" id="KW-1185">Reference proteome</keyword>
<protein>
    <submittedName>
        <fullName evidence="2">Uncharacterized protein</fullName>
    </submittedName>
</protein>
<dbReference type="Gramene" id="CDF33133">
    <property type="protein sequence ID" value="CDF33133"/>
    <property type="gene ID" value="CHC_T00009051001"/>
</dbReference>
<gene>
    <name evidence="2" type="ORF">CHC_T00009051001</name>
</gene>
<dbReference type="GeneID" id="17320653"/>
<feature type="region of interest" description="Disordered" evidence="1">
    <location>
        <begin position="221"/>
        <end position="242"/>
    </location>
</feature>
<evidence type="ECO:0000313" key="3">
    <source>
        <dbReference type="Proteomes" id="UP000012073"/>
    </source>
</evidence>
<dbReference type="AlphaFoldDB" id="R7Q5M4"/>
<evidence type="ECO:0000313" key="2">
    <source>
        <dbReference type="EMBL" id="CDF33133.1"/>
    </source>
</evidence>